<evidence type="ECO:0008006" key="14">
    <source>
        <dbReference type="Google" id="ProtNLM"/>
    </source>
</evidence>
<evidence type="ECO:0000256" key="3">
    <source>
        <dbReference type="ARBA" id="ARBA00022741"/>
    </source>
</evidence>
<dbReference type="RefSeq" id="WP_010772216.1">
    <property type="nucleotide sequence ID" value="NZ_KB946334.1"/>
</dbReference>
<keyword evidence="13" id="KW-1185">Reference proteome</keyword>
<dbReference type="Pfam" id="PF03412">
    <property type="entry name" value="Peptidase_C39"/>
    <property type="match status" value="1"/>
</dbReference>
<feature type="transmembrane region" description="Helical" evidence="9">
    <location>
        <begin position="418"/>
        <end position="440"/>
    </location>
</feature>
<dbReference type="GO" id="GO:0016887">
    <property type="term" value="F:ATP hydrolysis activity"/>
    <property type="evidence" value="ECO:0007669"/>
    <property type="project" value="InterPro"/>
</dbReference>
<evidence type="ECO:0000256" key="4">
    <source>
        <dbReference type="ARBA" id="ARBA00022807"/>
    </source>
</evidence>
<dbReference type="GO" id="GO:0008234">
    <property type="term" value="F:cysteine-type peptidase activity"/>
    <property type="evidence" value="ECO:0007669"/>
    <property type="project" value="UniProtKB-KW"/>
</dbReference>
<dbReference type="STRING" id="317735.RU98_GL000822"/>
<evidence type="ECO:0000313" key="13">
    <source>
        <dbReference type="Proteomes" id="UP000013840"/>
    </source>
</evidence>
<dbReference type="GO" id="GO:0034040">
    <property type="term" value="F:ATPase-coupled lipid transmembrane transporter activity"/>
    <property type="evidence" value="ECO:0007669"/>
    <property type="project" value="TreeGrafter"/>
</dbReference>
<feature type="domain" description="Peptidase C39" evidence="11">
    <location>
        <begin position="8"/>
        <end position="137"/>
    </location>
</feature>
<feature type="transmembrane region" description="Helical" evidence="9">
    <location>
        <begin position="395"/>
        <end position="412"/>
    </location>
</feature>
<dbReference type="InterPro" id="IPR003593">
    <property type="entry name" value="AAA+_ATPase"/>
</dbReference>
<evidence type="ECO:0000256" key="2">
    <source>
        <dbReference type="ARBA" id="ARBA00022692"/>
    </source>
</evidence>
<dbReference type="PATRIC" id="fig|1158612.3.peg.2086"/>
<dbReference type="SMART" id="SM00382">
    <property type="entry name" value="AAA"/>
    <property type="match status" value="1"/>
</dbReference>
<keyword evidence="8" id="KW-0813">Transport</keyword>
<dbReference type="InterPro" id="IPR027417">
    <property type="entry name" value="P-loop_NTPase"/>
</dbReference>
<dbReference type="GO" id="GO:0043213">
    <property type="term" value="P:bacteriocin transport"/>
    <property type="evidence" value="ECO:0007669"/>
    <property type="project" value="UniProtKB-KW"/>
</dbReference>
<evidence type="ECO:0000256" key="1">
    <source>
        <dbReference type="ARBA" id="ARBA00004651"/>
    </source>
</evidence>
<feature type="domain" description="ABC transporter" evidence="10">
    <location>
        <begin position="481"/>
        <end position="696"/>
    </location>
</feature>
<dbReference type="AlphaFoldDB" id="R3W9K8"/>
<protein>
    <recommendedName>
        <fullName evidence="14">ABC transporter domain-containing protein</fullName>
    </recommendedName>
</protein>
<dbReference type="SUPFAM" id="SSF52540">
    <property type="entry name" value="P-loop containing nucleoside triphosphate hydrolases"/>
    <property type="match status" value="1"/>
</dbReference>
<dbReference type="Pfam" id="PF00005">
    <property type="entry name" value="ABC_tran"/>
    <property type="match status" value="1"/>
</dbReference>
<evidence type="ECO:0000256" key="8">
    <source>
        <dbReference type="ARBA" id="ARBA00043264"/>
    </source>
</evidence>
<comment type="subcellular location">
    <subcellularLocation>
        <location evidence="1">Cell membrane</location>
        <topology evidence="1">Multi-pass membrane protein</topology>
    </subcellularLocation>
</comment>
<accession>R3W9K8</accession>
<dbReference type="GO" id="GO:0006508">
    <property type="term" value="P:proteolysis"/>
    <property type="evidence" value="ECO:0007669"/>
    <property type="project" value="InterPro"/>
</dbReference>
<dbReference type="PROSITE" id="PS50990">
    <property type="entry name" value="PEPTIDASE_C39"/>
    <property type="match status" value="1"/>
</dbReference>
<feature type="transmembrane region" description="Helical" evidence="9">
    <location>
        <begin position="304"/>
        <end position="323"/>
    </location>
</feature>
<feature type="transmembrane region" description="Helical" evidence="9">
    <location>
        <begin position="281"/>
        <end position="298"/>
    </location>
</feature>
<keyword evidence="7 9" id="KW-0472">Membrane</keyword>
<evidence type="ECO:0000259" key="11">
    <source>
        <dbReference type="PROSITE" id="PS50990"/>
    </source>
</evidence>
<dbReference type="PROSITE" id="PS50893">
    <property type="entry name" value="ABC_TRANSPORTER_2"/>
    <property type="match status" value="1"/>
</dbReference>
<keyword evidence="8" id="KW-0080">Bacteriocin transport</keyword>
<dbReference type="InterPro" id="IPR036640">
    <property type="entry name" value="ABC1_TM_sf"/>
</dbReference>
<keyword evidence="6 9" id="KW-1133">Transmembrane helix</keyword>
<dbReference type="InterPro" id="IPR005074">
    <property type="entry name" value="Peptidase_C39"/>
</dbReference>
<keyword evidence="4" id="KW-0788">Thiol protease</keyword>
<dbReference type="PROSITE" id="PS00211">
    <property type="entry name" value="ABC_TRANSPORTER_1"/>
    <property type="match status" value="1"/>
</dbReference>
<gene>
    <name evidence="12" type="ORF">UC7_02109</name>
</gene>
<dbReference type="MEROPS" id="C39.A03"/>
<name>R3W9K8_9ENTE</name>
<evidence type="ECO:0000259" key="10">
    <source>
        <dbReference type="PROSITE" id="PS50893"/>
    </source>
</evidence>
<dbReference type="PANTHER" id="PTHR24221:SF654">
    <property type="entry name" value="ATP-BINDING CASSETTE SUB-FAMILY B MEMBER 6"/>
    <property type="match status" value="1"/>
</dbReference>
<keyword evidence="8" id="KW-0653">Protein transport</keyword>
<evidence type="ECO:0000256" key="6">
    <source>
        <dbReference type="ARBA" id="ARBA00022989"/>
    </source>
</evidence>
<dbReference type="InterPro" id="IPR039421">
    <property type="entry name" value="Type_1_exporter"/>
</dbReference>
<dbReference type="Gene3D" id="1.20.1560.10">
    <property type="entry name" value="ABC transporter type 1, transmembrane domain"/>
    <property type="match status" value="1"/>
</dbReference>
<reference evidence="12 13" key="1">
    <citation type="submission" date="2013-02" db="EMBL/GenBank/DDBJ databases">
        <title>The Genome Sequence of Enterococcus caccae BAA-1240.</title>
        <authorList>
            <consortium name="The Broad Institute Genome Sequencing Platform"/>
            <consortium name="The Broad Institute Genome Sequencing Center for Infectious Disease"/>
            <person name="Earl A.M."/>
            <person name="Gilmore M.S."/>
            <person name="Lebreton F."/>
            <person name="Walker B."/>
            <person name="Young S.K."/>
            <person name="Zeng Q."/>
            <person name="Gargeya S."/>
            <person name="Fitzgerald M."/>
            <person name="Haas B."/>
            <person name="Abouelleil A."/>
            <person name="Alvarado L."/>
            <person name="Arachchi H.M."/>
            <person name="Berlin A.M."/>
            <person name="Chapman S.B."/>
            <person name="Dewar J."/>
            <person name="Goldberg J."/>
            <person name="Griggs A."/>
            <person name="Gujja S."/>
            <person name="Hansen M."/>
            <person name="Howarth C."/>
            <person name="Imamovic A."/>
            <person name="Larimer J."/>
            <person name="McCowan C."/>
            <person name="Murphy C."/>
            <person name="Neiman D."/>
            <person name="Pearson M."/>
            <person name="Priest M."/>
            <person name="Roberts A."/>
            <person name="Saif S."/>
            <person name="Shea T."/>
            <person name="Sisk P."/>
            <person name="Sykes S."/>
            <person name="Wortman J."/>
            <person name="Nusbaum C."/>
            <person name="Birren B."/>
        </authorList>
    </citation>
    <scope>NUCLEOTIDE SEQUENCE [LARGE SCALE GENOMIC DNA]</scope>
    <source>
        <strain evidence="12 13">ATCC BAA-1240</strain>
    </source>
</reference>
<evidence type="ECO:0000256" key="5">
    <source>
        <dbReference type="ARBA" id="ARBA00022840"/>
    </source>
</evidence>
<dbReference type="Gene3D" id="3.40.50.300">
    <property type="entry name" value="P-loop containing nucleotide triphosphate hydrolases"/>
    <property type="match status" value="1"/>
</dbReference>
<evidence type="ECO:0000256" key="7">
    <source>
        <dbReference type="ARBA" id="ARBA00023136"/>
    </source>
</evidence>
<dbReference type="PANTHER" id="PTHR24221">
    <property type="entry name" value="ATP-BINDING CASSETTE SUB-FAMILY B"/>
    <property type="match status" value="1"/>
</dbReference>
<dbReference type="GO" id="GO:0005886">
    <property type="term" value="C:plasma membrane"/>
    <property type="evidence" value="ECO:0007669"/>
    <property type="project" value="UniProtKB-SubCell"/>
</dbReference>
<evidence type="ECO:0000313" key="12">
    <source>
        <dbReference type="EMBL" id="EOL44566.1"/>
    </source>
</evidence>
<dbReference type="InterPro" id="IPR003439">
    <property type="entry name" value="ABC_transporter-like_ATP-bd"/>
</dbReference>
<organism evidence="12 13">
    <name type="scientific">Enterococcus caccae ATCC BAA-1240</name>
    <dbReference type="NCBI Taxonomy" id="1158612"/>
    <lineage>
        <taxon>Bacteria</taxon>
        <taxon>Bacillati</taxon>
        <taxon>Bacillota</taxon>
        <taxon>Bacilli</taxon>
        <taxon>Lactobacillales</taxon>
        <taxon>Enterococcaceae</taxon>
        <taxon>Enterococcus</taxon>
    </lineage>
</organism>
<dbReference type="Proteomes" id="UP000013840">
    <property type="component" value="Unassembled WGS sequence"/>
</dbReference>
<dbReference type="GO" id="GO:0005524">
    <property type="term" value="F:ATP binding"/>
    <property type="evidence" value="ECO:0007669"/>
    <property type="project" value="UniProtKB-KW"/>
</dbReference>
<dbReference type="Gene3D" id="3.90.70.10">
    <property type="entry name" value="Cysteine proteinases"/>
    <property type="match status" value="1"/>
</dbReference>
<keyword evidence="4" id="KW-0378">Hydrolase</keyword>
<keyword evidence="2 9" id="KW-0812">Transmembrane</keyword>
<dbReference type="InterPro" id="IPR017871">
    <property type="entry name" value="ABC_transporter-like_CS"/>
</dbReference>
<sequence>MKYAHTIQNENSDCGVAVLETVLNQLDLKKIQLSKSLGEILKNKKYDEQGLSLYDIKVVLEKYGVSSDCYEVIDFEELRGQRAPQIITIKKSGLPHYCVIHAFKENTLVLSDPSEVNVFEKSIEEIKEDFSGYAVCIDEVSKVTKISKTRSYPEEVVYRSLREIPTKEKFLSISALLFSMFLPIIATYGLEYLSGKYVSTLTVSTISLIGCFVGVLIVIYFYLMRYNTRFKIELGNKIEQKVLTRFFESKLNDTTAKANLDNLTGYFWNCINATQGLLEKFYLIVHILFSIILVVLLAKYSFLLAANLLFWSIVFYVFIRPYIQKICLSYKGFIAHSNILSGTFEESIRTTLDINVFSKKTDTEKNFQFRLSDYFGTKLELGDTDTIISAIMEGTRILMMLTHFILYAYLFKTNHLDLLAGVASGIYVLYIATTGLNSLFGSYLSYEKSKEAIQYIETKNDFEEKEEQEIKNIEVECIRELRLTDICFSYEGNKVLQNQNYHFTSGNLYSIVGKNGVGKSTLIKLICGLIDNQEGEFIINMQTKLNSMKQTNILEHISYYSTEMDVYGQSIENNILFNVFNPKNKMDEPLNPEYFDQMNVEQTIDSLVTSSGRNISQGQKQKLLLLRTLNKEADIYIFDEPTGNLDQETKQSFMSIVQALVKDKKKIVLIITHDENIIEQADKTYTLKEGEASENG</sequence>
<dbReference type="SUPFAM" id="SSF90123">
    <property type="entry name" value="ABC transporter transmembrane region"/>
    <property type="match status" value="1"/>
</dbReference>
<evidence type="ECO:0000256" key="9">
    <source>
        <dbReference type="SAM" id="Phobius"/>
    </source>
</evidence>
<feature type="transmembrane region" description="Helical" evidence="9">
    <location>
        <begin position="202"/>
        <end position="223"/>
    </location>
</feature>
<dbReference type="OrthoDB" id="2193867at2"/>
<proteinExistence type="predicted"/>
<keyword evidence="3" id="KW-0547">Nucleotide-binding</keyword>
<keyword evidence="5" id="KW-0067">ATP-binding</keyword>
<feature type="transmembrane region" description="Helical" evidence="9">
    <location>
        <begin position="170"/>
        <end position="190"/>
    </location>
</feature>
<comment type="caution">
    <text evidence="12">The sequence shown here is derived from an EMBL/GenBank/DDBJ whole genome shotgun (WGS) entry which is preliminary data.</text>
</comment>
<dbReference type="eggNOG" id="COG1132">
    <property type="taxonomic scope" value="Bacteria"/>
</dbReference>
<dbReference type="EMBL" id="AJAU01000019">
    <property type="protein sequence ID" value="EOL44566.1"/>
    <property type="molecule type" value="Genomic_DNA"/>
</dbReference>
<keyword evidence="4" id="KW-0645">Protease</keyword>